<dbReference type="InterPro" id="IPR013154">
    <property type="entry name" value="ADH-like_N"/>
</dbReference>
<dbReference type="InterPro" id="IPR020843">
    <property type="entry name" value="ER"/>
</dbReference>
<evidence type="ECO:0000259" key="14">
    <source>
        <dbReference type="SMART" id="SM00829"/>
    </source>
</evidence>
<dbReference type="CDD" id="cd08239">
    <property type="entry name" value="THR_DH_like"/>
    <property type="match status" value="1"/>
</dbReference>
<dbReference type="AlphaFoldDB" id="A0AA37BTT9"/>
<proteinExistence type="inferred from homology"/>
<evidence type="ECO:0000256" key="10">
    <source>
        <dbReference type="ARBA" id="ARBA00048685"/>
    </source>
</evidence>
<dbReference type="PANTHER" id="PTHR43401:SF5">
    <property type="entry name" value="ALCOHOL DEHYDROGENASE-RELATED"/>
    <property type="match status" value="1"/>
</dbReference>
<evidence type="ECO:0000313" key="15">
    <source>
        <dbReference type="EMBL" id="GHI43891.1"/>
    </source>
</evidence>
<comment type="cofactor">
    <cofactor evidence="1 12">
        <name>Zn(2+)</name>
        <dbReference type="ChEBI" id="CHEBI:29105"/>
    </cofactor>
</comment>
<evidence type="ECO:0000256" key="5">
    <source>
        <dbReference type="ARBA" id="ARBA00037678"/>
    </source>
</evidence>
<comment type="catalytic activity">
    <reaction evidence="10">
        <text>2-deoxy-scyllo-inosamine + NAD(+) = 3-amino-2,3-dideoxy-scyllo-inosose + NADH + H(+)</text>
        <dbReference type="Rhea" id="RHEA:33883"/>
        <dbReference type="ChEBI" id="CHEBI:15378"/>
        <dbReference type="ChEBI" id="CHEBI:57540"/>
        <dbReference type="ChEBI" id="CHEBI:57945"/>
        <dbReference type="ChEBI" id="CHEBI:65002"/>
        <dbReference type="ChEBI" id="CHEBI:65003"/>
        <dbReference type="EC" id="1.1.1.329"/>
    </reaction>
</comment>
<comment type="function">
    <text evidence="5">Catalyzes the oxidation of 2-deoxy-scyllo-inosamine (DOIA) with NAD(+) or NADP(+), forming 3-amino-2,3-dideoxy-scyllo-inosose (amino-DOI).</text>
</comment>
<gene>
    <name evidence="15" type="ORF">ScoT_00650</name>
</gene>
<dbReference type="Proteomes" id="UP001051844">
    <property type="component" value="Unassembled WGS sequence"/>
</dbReference>
<dbReference type="InterPro" id="IPR013149">
    <property type="entry name" value="ADH-like_C"/>
</dbReference>
<evidence type="ECO:0000256" key="1">
    <source>
        <dbReference type="ARBA" id="ARBA00001947"/>
    </source>
</evidence>
<evidence type="ECO:0000256" key="12">
    <source>
        <dbReference type="RuleBase" id="RU361277"/>
    </source>
</evidence>
<dbReference type="EC" id="1.1.1.329" evidence="8"/>
<evidence type="ECO:0000256" key="13">
    <source>
        <dbReference type="SAM" id="MobiDB-lite"/>
    </source>
</evidence>
<evidence type="ECO:0000256" key="11">
    <source>
        <dbReference type="ARBA" id="ARBA00049085"/>
    </source>
</evidence>
<keyword evidence="4" id="KW-0560">Oxidoreductase</keyword>
<dbReference type="PROSITE" id="PS00059">
    <property type="entry name" value="ADH_ZINC"/>
    <property type="match status" value="1"/>
</dbReference>
<dbReference type="EMBL" id="BNDZ01000003">
    <property type="protein sequence ID" value="GHI43891.1"/>
    <property type="molecule type" value="Genomic_DNA"/>
</dbReference>
<evidence type="ECO:0000256" key="6">
    <source>
        <dbReference type="ARBA" id="ARBA00037908"/>
    </source>
</evidence>
<dbReference type="SUPFAM" id="SSF50129">
    <property type="entry name" value="GroES-like"/>
    <property type="match status" value="1"/>
</dbReference>
<dbReference type="GO" id="GO:0016491">
    <property type="term" value="F:oxidoreductase activity"/>
    <property type="evidence" value="ECO:0007669"/>
    <property type="project" value="UniProtKB-KW"/>
</dbReference>
<accession>A0AA37BTT9</accession>
<dbReference type="Gene3D" id="3.90.180.10">
    <property type="entry name" value="Medium-chain alcohol dehydrogenases, catalytic domain"/>
    <property type="match status" value="1"/>
</dbReference>
<dbReference type="GO" id="GO:0008270">
    <property type="term" value="F:zinc ion binding"/>
    <property type="evidence" value="ECO:0007669"/>
    <property type="project" value="InterPro"/>
</dbReference>
<dbReference type="SUPFAM" id="SSF51735">
    <property type="entry name" value="NAD(P)-binding Rossmann-fold domains"/>
    <property type="match status" value="1"/>
</dbReference>
<evidence type="ECO:0000256" key="8">
    <source>
        <dbReference type="ARBA" id="ARBA00039102"/>
    </source>
</evidence>
<sequence>MTRSTHAKDTPMSDTTAPLPATMRGVYLPGNSTAEVRKLPVPVPGPGQVLLRVGAAGICGSDIGYIYREHKSHRGVDGPAYRGVVAGHEPSGTVVSTGPGVRRYRTGDRVVVYHIAGCGLCDNCARGYQISCADPSRAAYGWQRDGGAADYLLADEHTLVPLPDELSYVDGALIACGFGTAYEGIRRIGVNGDDDLLVVGLGPVGLAAAMTGRGRGARRVIGVEVSPERRAWADGLDVFDATVAPEEAADTVAALTGGRGASTAIDCSGTRPGRSTAIGHIAEWGRISLVGEGGTLETEVSDALLHKQVTLYASWVTSVPVMAELARNLVRWGVRPERIVSDRFGLAGAAEAFGLAAGAARGKVVLEPGLDAER</sequence>
<evidence type="ECO:0000256" key="2">
    <source>
        <dbReference type="ARBA" id="ARBA00022723"/>
    </source>
</evidence>
<comment type="catalytic activity">
    <reaction evidence="11">
        <text>2-deoxy-scyllo-inosamine + NADP(+) = 3-amino-2,3-dideoxy-scyllo-inosose + NADPH + H(+)</text>
        <dbReference type="Rhea" id="RHEA:33879"/>
        <dbReference type="ChEBI" id="CHEBI:15378"/>
        <dbReference type="ChEBI" id="CHEBI:57783"/>
        <dbReference type="ChEBI" id="CHEBI:58349"/>
        <dbReference type="ChEBI" id="CHEBI:65002"/>
        <dbReference type="ChEBI" id="CHEBI:65003"/>
        <dbReference type="EC" id="1.1.1.329"/>
    </reaction>
</comment>
<keyword evidence="3 12" id="KW-0862">Zinc</keyword>
<evidence type="ECO:0000256" key="4">
    <source>
        <dbReference type="ARBA" id="ARBA00023002"/>
    </source>
</evidence>
<feature type="domain" description="Enoyl reductase (ER)" evidence="14">
    <location>
        <begin position="30"/>
        <end position="366"/>
    </location>
</feature>
<evidence type="ECO:0000256" key="9">
    <source>
        <dbReference type="ARBA" id="ARBA00039387"/>
    </source>
</evidence>
<feature type="region of interest" description="Disordered" evidence="13">
    <location>
        <begin position="1"/>
        <end position="25"/>
    </location>
</feature>
<dbReference type="Pfam" id="PF08240">
    <property type="entry name" value="ADH_N"/>
    <property type="match status" value="1"/>
</dbReference>
<dbReference type="InterPro" id="IPR050129">
    <property type="entry name" value="Zn_alcohol_dh"/>
</dbReference>
<protein>
    <recommendedName>
        <fullName evidence="9">2-deoxy-scyllo-inosamine dehydrogenase</fullName>
        <ecNumber evidence="8">1.1.1.329</ecNumber>
    </recommendedName>
</protein>
<keyword evidence="2 12" id="KW-0479">Metal-binding</keyword>
<comment type="pathway">
    <text evidence="6">Metabolic intermediate biosynthesis; 2-deoxystreptamine biosynthesis; 2-deoxystreptamine from D-glucose 6-phosphate: step 3/4.</text>
</comment>
<dbReference type="InterPro" id="IPR002328">
    <property type="entry name" value="ADH_Zn_CS"/>
</dbReference>
<evidence type="ECO:0000313" key="16">
    <source>
        <dbReference type="Proteomes" id="UP001051844"/>
    </source>
</evidence>
<dbReference type="InterPro" id="IPR011032">
    <property type="entry name" value="GroES-like_sf"/>
</dbReference>
<evidence type="ECO:0000256" key="7">
    <source>
        <dbReference type="ARBA" id="ARBA00038004"/>
    </source>
</evidence>
<evidence type="ECO:0000256" key="3">
    <source>
        <dbReference type="ARBA" id="ARBA00022833"/>
    </source>
</evidence>
<dbReference type="PANTHER" id="PTHR43401">
    <property type="entry name" value="L-THREONINE 3-DEHYDROGENASE"/>
    <property type="match status" value="1"/>
</dbReference>
<dbReference type="SMART" id="SM00829">
    <property type="entry name" value="PKS_ER"/>
    <property type="match status" value="1"/>
</dbReference>
<dbReference type="InterPro" id="IPR036291">
    <property type="entry name" value="NAD(P)-bd_dom_sf"/>
</dbReference>
<dbReference type="Pfam" id="PF00107">
    <property type="entry name" value="ADH_zinc_N"/>
    <property type="match status" value="1"/>
</dbReference>
<organism evidence="15 16">
    <name type="scientific">Streptomyces albidoflavus</name>
    <dbReference type="NCBI Taxonomy" id="1886"/>
    <lineage>
        <taxon>Bacteria</taxon>
        <taxon>Bacillati</taxon>
        <taxon>Actinomycetota</taxon>
        <taxon>Actinomycetes</taxon>
        <taxon>Kitasatosporales</taxon>
        <taxon>Streptomycetaceae</taxon>
        <taxon>Streptomyces</taxon>
        <taxon>Streptomyces albidoflavus group</taxon>
    </lineage>
</organism>
<comment type="similarity">
    <text evidence="7">Belongs to the zinc-containing alcohol dehydrogenase family. DOIA dehydrogenase subfamily.</text>
</comment>
<comment type="caution">
    <text evidence="15">The sequence shown here is derived from an EMBL/GenBank/DDBJ whole genome shotgun (WGS) entry which is preliminary data.</text>
</comment>
<reference evidence="15" key="1">
    <citation type="submission" date="2022-09" db="EMBL/GenBank/DDBJ databases">
        <title>Whole genome shotgun sequence of Streptomyces albidoflavus NBRC 12854.</title>
        <authorList>
            <person name="Komaki H."/>
            <person name="Tamura T."/>
        </authorList>
    </citation>
    <scope>NUCLEOTIDE SEQUENCE</scope>
    <source>
        <strain evidence="15">NBRC 12854</strain>
    </source>
</reference>
<feature type="compositionally biased region" description="Basic and acidic residues" evidence="13">
    <location>
        <begin position="1"/>
        <end position="11"/>
    </location>
</feature>
<name>A0AA37BTT9_9ACTN</name>